<feature type="signal peptide" evidence="1">
    <location>
        <begin position="1"/>
        <end position="24"/>
    </location>
</feature>
<proteinExistence type="predicted"/>
<dbReference type="InterPro" id="IPR034641">
    <property type="entry name" value="RGL11"/>
</dbReference>
<dbReference type="Proteomes" id="UP000505355">
    <property type="component" value="Chromosome"/>
</dbReference>
<sequence length="578" mass="64815">MKTLLQLAVCVCLSICLFTNDASAQKAAPAGTVIVPASSFLGGMPKGDIIADARGDSWYFNNTALVLNSLTNLITWVNVPEAGKYYVYVRSSGERRTGFKVVVANMVTPERFGDTTLSWKRGSAFDLKAGRTVVKITRINPSPIVDVIVLSKNPNLKEEDILPYQLNPDVVLLKEYKSPLFPGLPKFGDVDGDKKTDFLILSPDFTATMFDNLGKQLWQYQAPPENARLRSEFEAPGVIWDFDHDGKAEVVHWRFIDGKEWLVIANGQTGEIIRKTEWPTQPLPHVYNNFRLAIAKLTKGAPNEIAVFTDMGGTINTTLYDSNLKQLWQHTEKRLKDNQGHYIYPLDIDEDGIDEILVGSQLLDAKGKEIWNRFDLVNDNHDHADSYKVIDMDHDGKLDIVISNSETGVYAIKGMTKQIIWQAVAEHSQQLDVGNFLPGVPAPQTVIGGRTYGKAPGEPGLASQLFWYDNKGNLVNMWPHGFPINGNPNFVSGNWHGKGVREVFWYKFKLDNKGEGVLYFPDQVYHMFDFTGRGADEVVTFGRGVMRIYGSRTAIHTGKDRKADLRYLQLNVANHTHY</sequence>
<dbReference type="SUPFAM" id="SSF69318">
    <property type="entry name" value="Integrin alpha N-terminal domain"/>
    <property type="match status" value="1"/>
</dbReference>
<evidence type="ECO:0000256" key="1">
    <source>
        <dbReference type="SAM" id="SignalP"/>
    </source>
</evidence>
<dbReference type="InterPro" id="IPR028994">
    <property type="entry name" value="Integrin_alpha_N"/>
</dbReference>
<organism evidence="2 3">
    <name type="scientific">Mucilaginibacter mali</name>
    <dbReference type="NCBI Taxonomy" id="2740462"/>
    <lineage>
        <taxon>Bacteria</taxon>
        <taxon>Pseudomonadati</taxon>
        <taxon>Bacteroidota</taxon>
        <taxon>Sphingobacteriia</taxon>
        <taxon>Sphingobacteriales</taxon>
        <taxon>Sphingobacteriaceae</taxon>
        <taxon>Mucilaginibacter</taxon>
    </lineage>
</organism>
<dbReference type="KEGG" id="mmab:HQ865_10495"/>
<accession>A0A7D4QF68</accession>
<dbReference type="PANTHER" id="PTHR43118">
    <property type="entry name" value="RHAMNOGALACTURONAN LYASE (EUROFUNG)"/>
    <property type="match status" value="1"/>
</dbReference>
<dbReference type="AlphaFoldDB" id="A0A7D4QF68"/>
<gene>
    <name evidence="2" type="ORF">HQ865_10495</name>
</gene>
<evidence type="ECO:0000313" key="3">
    <source>
        <dbReference type="Proteomes" id="UP000505355"/>
    </source>
</evidence>
<dbReference type="EMBL" id="CP054139">
    <property type="protein sequence ID" value="QKJ30172.1"/>
    <property type="molecule type" value="Genomic_DNA"/>
</dbReference>
<dbReference type="RefSeq" id="WP_173414859.1">
    <property type="nucleotide sequence ID" value="NZ_CP054139.1"/>
</dbReference>
<reference evidence="2 3" key="1">
    <citation type="submission" date="2020-05" db="EMBL/GenBank/DDBJ databases">
        <title>Mucilaginibacter mali sp. nov.</title>
        <authorList>
            <person name="Kim H.S."/>
            <person name="Lee K.C."/>
            <person name="Suh M.K."/>
            <person name="Kim J.-S."/>
            <person name="Han K.-I."/>
            <person name="Eom M.K."/>
            <person name="Shin Y.K."/>
            <person name="Lee J.-S."/>
        </authorList>
    </citation>
    <scope>NUCLEOTIDE SEQUENCE [LARGE SCALE GENOMIC DNA]</scope>
    <source>
        <strain evidence="2 3">G2-14</strain>
    </source>
</reference>
<dbReference type="PANTHER" id="PTHR43118:SF1">
    <property type="entry name" value="RHAMNOGALACTURONAN LYASE (EUROFUNG)"/>
    <property type="match status" value="1"/>
</dbReference>
<keyword evidence="1" id="KW-0732">Signal</keyword>
<evidence type="ECO:0000313" key="2">
    <source>
        <dbReference type="EMBL" id="QKJ30172.1"/>
    </source>
</evidence>
<feature type="chain" id="PRO_5028931358" evidence="1">
    <location>
        <begin position="25"/>
        <end position="578"/>
    </location>
</feature>
<protein>
    <submittedName>
        <fullName evidence="2">Uncharacterized protein</fullName>
    </submittedName>
</protein>
<keyword evidence="3" id="KW-1185">Reference proteome</keyword>
<name>A0A7D4QF68_9SPHI</name>